<dbReference type="InterPro" id="IPR050789">
    <property type="entry name" value="Diverse_Enzym_Activities"/>
</dbReference>
<dbReference type="GO" id="GO:0016787">
    <property type="term" value="F:hydrolase activity"/>
    <property type="evidence" value="ECO:0007669"/>
    <property type="project" value="UniProtKB-KW"/>
</dbReference>
<feature type="domain" description="Beta-lactamase-related" evidence="2">
    <location>
        <begin position="22"/>
        <end position="279"/>
    </location>
</feature>
<protein>
    <submittedName>
        <fullName evidence="3">Serine hydrolase</fullName>
    </submittedName>
</protein>
<keyword evidence="1 3" id="KW-0378">Hydrolase</keyword>
<reference evidence="3" key="2">
    <citation type="submission" date="2020-09" db="EMBL/GenBank/DDBJ databases">
        <authorList>
            <person name="Sun Q."/>
            <person name="Zhou Y."/>
        </authorList>
    </citation>
    <scope>NUCLEOTIDE SEQUENCE</scope>
    <source>
        <strain evidence="3">CGMCC 1.15762</strain>
    </source>
</reference>
<dbReference type="AlphaFoldDB" id="A0A8J3EGT3"/>
<comment type="caution">
    <text evidence="3">The sequence shown here is derived from an EMBL/GenBank/DDBJ whole genome shotgun (WGS) entry which is preliminary data.</text>
</comment>
<dbReference type="SUPFAM" id="SSF56601">
    <property type="entry name" value="beta-lactamase/transpeptidase-like"/>
    <property type="match status" value="1"/>
</dbReference>
<reference evidence="3" key="1">
    <citation type="journal article" date="2014" name="Int. J. Syst. Evol. Microbiol.">
        <title>Complete genome sequence of Corynebacterium casei LMG S-19264T (=DSM 44701T), isolated from a smear-ripened cheese.</title>
        <authorList>
            <consortium name="US DOE Joint Genome Institute (JGI-PGF)"/>
            <person name="Walter F."/>
            <person name="Albersmeier A."/>
            <person name="Kalinowski J."/>
            <person name="Ruckert C."/>
        </authorList>
    </citation>
    <scope>NUCLEOTIDE SEQUENCE</scope>
    <source>
        <strain evidence="3">CGMCC 1.15762</strain>
    </source>
</reference>
<dbReference type="Pfam" id="PF00144">
    <property type="entry name" value="Beta-lactamase"/>
    <property type="match status" value="1"/>
</dbReference>
<name>A0A8J3EGT3_9RHOB</name>
<dbReference type="InterPro" id="IPR012338">
    <property type="entry name" value="Beta-lactam/transpept-like"/>
</dbReference>
<proteinExistence type="predicted"/>
<dbReference type="PANTHER" id="PTHR43283">
    <property type="entry name" value="BETA-LACTAMASE-RELATED"/>
    <property type="match status" value="1"/>
</dbReference>
<evidence type="ECO:0000313" key="4">
    <source>
        <dbReference type="Proteomes" id="UP000617145"/>
    </source>
</evidence>
<keyword evidence="4" id="KW-1185">Reference proteome</keyword>
<dbReference type="Proteomes" id="UP000617145">
    <property type="component" value="Unassembled WGS sequence"/>
</dbReference>
<sequence length="289" mass="30724">MAAPDCHVAWIDETHRQDGPPHVFPWWSFTKTVIAALALSLAGHGKLALDARGDGMTLRQLLTHTAGLPDYGPLPSYAAAVRADEEPWKRGRLTKAAMAQGCDTPGTGFRYSNLGYMLARERIEAASGLPLGEAIASYITDPLGLTRVRLARSREDFAMVHWPEARRYHPGWVYHGCLIGTAGDAARLLHALLGGAVLPPLLLEEMLTTRPVGGALPDRPWTRCGYGLGLMIGDMHGQPAIGHSGAGPFSAGAVYHFPSATPPRTVAAFCHGPSEAPAEAAAFALSGHS</sequence>
<accession>A0A8J3EGT3</accession>
<gene>
    <name evidence="3" type="ORF">GCM10011415_21580</name>
</gene>
<dbReference type="Gene3D" id="3.40.710.10">
    <property type="entry name" value="DD-peptidase/beta-lactamase superfamily"/>
    <property type="match status" value="1"/>
</dbReference>
<evidence type="ECO:0000259" key="2">
    <source>
        <dbReference type="Pfam" id="PF00144"/>
    </source>
</evidence>
<dbReference type="PANTHER" id="PTHR43283:SF11">
    <property type="entry name" value="BETA-LACTAMASE-RELATED DOMAIN-CONTAINING PROTEIN"/>
    <property type="match status" value="1"/>
</dbReference>
<dbReference type="InterPro" id="IPR001466">
    <property type="entry name" value="Beta-lactam-related"/>
</dbReference>
<organism evidence="3 4">
    <name type="scientific">Salipiger pallidus</name>
    <dbReference type="NCBI Taxonomy" id="1775170"/>
    <lineage>
        <taxon>Bacteria</taxon>
        <taxon>Pseudomonadati</taxon>
        <taxon>Pseudomonadota</taxon>
        <taxon>Alphaproteobacteria</taxon>
        <taxon>Rhodobacterales</taxon>
        <taxon>Roseobacteraceae</taxon>
        <taxon>Salipiger</taxon>
    </lineage>
</organism>
<dbReference type="EMBL" id="BMJV01000004">
    <property type="protein sequence ID" value="GGG73048.1"/>
    <property type="molecule type" value="Genomic_DNA"/>
</dbReference>
<evidence type="ECO:0000313" key="3">
    <source>
        <dbReference type="EMBL" id="GGG73048.1"/>
    </source>
</evidence>
<evidence type="ECO:0000256" key="1">
    <source>
        <dbReference type="ARBA" id="ARBA00022801"/>
    </source>
</evidence>
<dbReference type="RefSeq" id="WP_188790241.1">
    <property type="nucleotide sequence ID" value="NZ_BMJV01000004.1"/>
</dbReference>